<evidence type="ECO:0000256" key="4">
    <source>
        <dbReference type="ARBA" id="ARBA00022692"/>
    </source>
</evidence>
<keyword evidence="15" id="KW-1185">Reference proteome</keyword>
<dbReference type="CDD" id="cd04590">
    <property type="entry name" value="CBS_pair_CorC_HlyC_assoc"/>
    <property type="match status" value="1"/>
</dbReference>
<accession>A0A0K1JGJ9</accession>
<comment type="similarity">
    <text evidence="2">Belongs to the UPF0053 family.</text>
</comment>
<name>A0A0K1JGJ9_9MICO</name>
<feature type="domain" description="CBS" evidence="12">
    <location>
        <begin position="286"/>
        <end position="343"/>
    </location>
</feature>
<dbReference type="GO" id="GO:0050660">
    <property type="term" value="F:flavin adenine dinucleotide binding"/>
    <property type="evidence" value="ECO:0007669"/>
    <property type="project" value="InterPro"/>
</dbReference>
<dbReference type="Pfam" id="PF03471">
    <property type="entry name" value="CorC_HlyC"/>
    <property type="match status" value="1"/>
</dbReference>
<dbReference type="PANTHER" id="PTHR43099">
    <property type="entry name" value="UPF0053 PROTEIN YRKA"/>
    <property type="match status" value="1"/>
</dbReference>
<evidence type="ECO:0000256" key="6">
    <source>
        <dbReference type="ARBA" id="ARBA00022989"/>
    </source>
</evidence>
<evidence type="ECO:0000256" key="1">
    <source>
        <dbReference type="ARBA" id="ARBA00004651"/>
    </source>
</evidence>
<keyword evidence="8 10" id="KW-0472">Membrane</keyword>
<dbReference type="SMART" id="SM01091">
    <property type="entry name" value="CorC_HlyC"/>
    <property type="match status" value="1"/>
</dbReference>
<evidence type="ECO:0000256" key="9">
    <source>
        <dbReference type="PROSITE-ProRule" id="PRU00703"/>
    </source>
</evidence>
<dbReference type="Pfam" id="PF01595">
    <property type="entry name" value="CNNM"/>
    <property type="match status" value="1"/>
</dbReference>
<proteinExistence type="inferred from homology"/>
<dbReference type="Gene3D" id="3.30.465.10">
    <property type="match status" value="1"/>
</dbReference>
<keyword evidence="6 10" id="KW-1133">Transmembrane helix</keyword>
<organism evidence="14 15">
    <name type="scientific">Luteipulveratus mongoliensis</name>
    <dbReference type="NCBI Taxonomy" id="571913"/>
    <lineage>
        <taxon>Bacteria</taxon>
        <taxon>Bacillati</taxon>
        <taxon>Actinomycetota</taxon>
        <taxon>Actinomycetes</taxon>
        <taxon>Micrococcales</taxon>
        <taxon>Dermacoccaceae</taxon>
        <taxon>Luteipulveratus</taxon>
    </lineage>
</organism>
<feature type="transmembrane region" description="Helical" evidence="11">
    <location>
        <begin position="99"/>
        <end position="120"/>
    </location>
</feature>
<dbReference type="PATRIC" id="fig|571913.6.peg.1681"/>
<dbReference type="InterPro" id="IPR016169">
    <property type="entry name" value="FAD-bd_PCMH_sub2"/>
</dbReference>
<dbReference type="Pfam" id="PF00571">
    <property type="entry name" value="CBS"/>
    <property type="match status" value="1"/>
</dbReference>
<keyword evidence="7 9" id="KW-0129">CBS domain</keyword>
<dbReference type="STRING" id="571913.VV02_08200"/>
<dbReference type="PROSITE" id="PS51371">
    <property type="entry name" value="CBS"/>
    <property type="match status" value="1"/>
</dbReference>
<dbReference type="InterPro" id="IPR044751">
    <property type="entry name" value="Ion_transp-like_CBS"/>
</dbReference>
<evidence type="ECO:0000256" key="5">
    <source>
        <dbReference type="ARBA" id="ARBA00022737"/>
    </source>
</evidence>
<keyword evidence="4 10" id="KW-0812">Transmembrane</keyword>
<dbReference type="PANTHER" id="PTHR43099:SF6">
    <property type="entry name" value="UPF0053 PROTEIN RV1842C"/>
    <property type="match status" value="1"/>
</dbReference>
<comment type="subcellular location">
    <subcellularLocation>
        <location evidence="1">Cell membrane</location>
        <topology evidence="1">Multi-pass membrane protein</topology>
    </subcellularLocation>
</comment>
<dbReference type="InterPro" id="IPR051676">
    <property type="entry name" value="UPF0053_domain"/>
</dbReference>
<protein>
    <submittedName>
        <fullName evidence="14">Membrane protein</fullName>
    </submittedName>
</protein>
<dbReference type="Proteomes" id="UP000066480">
    <property type="component" value="Chromosome"/>
</dbReference>
<feature type="transmembrane region" description="Helical" evidence="11">
    <location>
        <begin position="58"/>
        <end position="78"/>
    </location>
</feature>
<evidence type="ECO:0000313" key="14">
    <source>
        <dbReference type="EMBL" id="AKU15839.1"/>
    </source>
</evidence>
<dbReference type="Gene3D" id="3.10.580.10">
    <property type="entry name" value="CBS-domain"/>
    <property type="match status" value="1"/>
</dbReference>
<evidence type="ECO:0000256" key="3">
    <source>
        <dbReference type="ARBA" id="ARBA00022475"/>
    </source>
</evidence>
<dbReference type="InterPro" id="IPR002550">
    <property type="entry name" value="CNNM"/>
</dbReference>
<dbReference type="PROSITE" id="PS51846">
    <property type="entry name" value="CNNM"/>
    <property type="match status" value="1"/>
</dbReference>
<dbReference type="KEGG" id="lmoi:VV02_08200"/>
<reference evidence="14 15" key="1">
    <citation type="submission" date="2015-03" db="EMBL/GenBank/DDBJ databases">
        <title>Luteipulveratus halotolerans sp. nov., a novel actinobacterium (Dermacoccaceae) from Sarawak, Malaysia.</title>
        <authorList>
            <person name="Juboi H."/>
            <person name="Basik A."/>
            <person name="Shamsul S.S."/>
            <person name="Arnold P."/>
            <person name="Schmitt E.K."/>
            <person name="Sanglier J.-J."/>
            <person name="Yeo T."/>
        </authorList>
    </citation>
    <scope>NUCLEOTIDE SEQUENCE [LARGE SCALE GENOMIC DNA]</scope>
    <source>
        <strain evidence="14 15">MN07-A0370</strain>
    </source>
</reference>
<evidence type="ECO:0000256" key="11">
    <source>
        <dbReference type="SAM" id="Phobius"/>
    </source>
</evidence>
<evidence type="ECO:0000259" key="13">
    <source>
        <dbReference type="PROSITE" id="PS51846"/>
    </source>
</evidence>
<evidence type="ECO:0000256" key="2">
    <source>
        <dbReference type="ARBA" id="ARBA00006337"/>
    </source>
</evidence>
<dbReference type="AlphaFoldDB" id="A0A0K1JGJ9"/>
<dbReference type="EMBL" id="CP011112">
    <property type="protein sequence ID" value="AKU15839.1"/>
    <property type="molecule type" value="Genomic_DNA"/>
</dbReference>
<dbReference type="SUPFAM" id="SSF56176">
    <property type="entry name" value="FAD-binding/transporter-associated domain-like"/>
    <property type="match status" value="1"/>
</dbReference>
<keyword evidence="5" id="KW-0677">Repeat</keyword>
<evidence type="ECO:0000256" key="8">
    <source>
        <dbReference type="ARBA" id="ARBA00023136"/>
    </source>
</evidence>
<evidence type="ECO:0000256" key="10">
    <source>
        <dbReference type="PROSITE-ProRule" id="PRU01193"/>
    </source>
</evidence>
<evidence type="ECO:0000256" key="7">
    <source>
        <dbReference type="ARBA" id="ARBA00023122"/>
    </source>
</evidence>
<dbReference type="InterPro" id="IPR005170">
    <property type="entry name" value="Transptr-assoc_dom"/>
</dbReference>
<dbReference type="InterPro" id="IPR036318">
    <property type="entry name" value="FAD-bd_PCMH-like_sf"/>
</dbReference>
<feature type="domain" description="CNNM transmembrane" evidence="13">
    <location>
        <begin position="1"/>
        <end position="203"/>
    </location>
</feature>
<dbReference type="OrthoDB" id="110231at2"/>
<dbReference type="GO" id="GO:0005886">
    <property type="term" value="C:plasma membrane"/>
    <property type="evidence" value="ECO:0007669"/>
    <property type="project" value="UniProtKB-SubCell"/>
</dbReference>
<sequence length="466" mass="49643">MNIAIGLTSILVLTLATAYFVAQEFAYVAVDRGRLSQLADEGDAAAARALIVTGRLSFALSGAQLGITVTALLVGYVSEPYLGVGLADLLTSTTGVPHALSLSLSVIVALVLSTVVQMVIGELAPKNYAIARPVALARALSRSTLLYLRIAGPLIRLFDVASNKLLRSVGIEPVEELPHGATPEDLHRIIGESHAGGLLDDDLSHILDRGLAFRHLTAEQVMTPRIDVVSLPATAMAADLVDLLATGHSRFPVTGESIDDVMGVAGTQELLHVAPADRALVAVTEVMSEPVRVPSSLPLPALLEQLRQTHRQLAVVVDEYGGFAGIVTFEDVAEEVVGDILDEGDEPRESLGEPTSYDGWSLPARRRLDEVATETGIALPTSDDYDTVGGLVLAELGRTARTGDIVTVPWVQQADDDAVRRSAQLVVQTVSRHVPEWVRLVDLGPIESDVHADSTDRRTADQEVSR</sequence>
<keyword evidence="3" id="KW-1003">Cell membrane</keyword>
<evidence type="ECO:0000259" key="12">
    <source>
        <dbReference type="PROSITE" id="PS51371"/>
    </source>
</evidence>
<dbReference type="SUPFAM" id="SSF54631">
    <property type="entry name" value="CBS-domain pair"/>
    <property type="match status" value="1"/>
</dbReference>
<evidence type="ECO:0000313" key="15">
    <source>
        <dbReference type="Proteomes" id="UP000066480"/>
    </source>
</evidence>
<gene>
    <name evidence="14" type="ORF">VV02_08200</name>
</gene>
<dbReference type="RefSeq" id="WP_052590917.1">
    <property type="nucleotide sequence ID" value="NZ_CP011112.1"/>
</dbReference>
<dbReference type="InterPro" id="IPR000644">
    <property type="entry name" value="CBS_dom"/>
</dbReference>
<dbReference type="InterPro" id="IPR046342">
    <property type="entry name" value="CBS_dom_sf"/>
</dbReference>